<dbReference type="NCBIfam" id="TIGR02454">
    <property type="entry name" value="ECF_T_CbiQ"/>
    <property type="match status" value="1"/>
</dbReference>
<dbReference type="GO" id="GO:0006824">
    <property type="term" value="P:cobalt ion transport"/>
    <property type="evidence" value="ECO:0007669"/>
    <property type="project" value="InterPro"/>
</dbReference>
<dbReference type="EMBL" id="QBMC01000184">
    <property type="protein sequence ID" value="PZO11435.1"/>
    <property type="molecule type" value="Genomic_DNA"/>
</dbReference>
<dbReference type="CDD" id="cd16914">
    <property type="entry name" value="EcfT"/>
    <property type="match status" value="1"/>
</dbReference>
<evidence type="ECO:0000256" key="5">
    <source>
        <dbReference type="ARBA" id="ARBA00023136"/>
    </source>
</evidence>
<feature type="transmembrane region" description="Helical" evidence="6">
    <location>
        <begin position="123"/>
        <end position="143"/>
    </location>
</feature>
<evidence type="ECO:0000313" key="7">
    <source>
        <dbReference type="EMBL" id="PZO11435.1"/>
    </source>
</evidence>
<protein>
    <submittedName>
        <fullName evidence="7">Cobalt ECF transporter T component CbiQ</fullName>
    </submittedName>
</protein>
<dbReference type="InterPro" id="IPR003339">
    <property type="entry name" value="ABC/ECF_trnsptr_transmembrane"/>
</dbReference>
<dbReference type="PANTHER" id="PTHR43723">
    <property type="entry name" value="COBALT TRANSPORT PROTEIN CBIQ"/>
    <property type="match status" value="1"/>
</dbReference>
<reference evidence="8" key="1">
    <citation type="submission" date="2018-04" db="EMBL/GenBank/DDBJ databases">
        <authorList>
            <person name="Cornet L."/>
        </authorList>
    </citation>
    <scope>NUCLEOTIDE SEQUENCE [LARGE SCALE GENOMIC DNA]</scope>
</reference>
<keyword evidence="3 6" id="KW-0812">Transmembrane</keyword>
<evidence type="ECO:0000256" key="3">
    <source>
        <dbReference type="ARBA" id="ARBA00022692"/>
    </source>
</evidence>
<gene>
    <name evidence="7" type="primary">cbiQ</name>
    <name evidence="7" type="ORF">DCF25_19420</name>
</gene>
<dbReference type="Proteomes" id="UP000249354">
    <property type="component" value="Unassembled WGS sequence"/>
</dbReference>
<feature type="transmembrane region" description="Helical" evidence="6">
    <location>
        <begin position="244"/>
        <end position="264"/>
    </location>
</feature>
<organism evidence="7 8">
    <name type="scientific">Leptolyngbya foveolarum</name>
    <dbReference type="NCBI Taxonomy" id="47253"/>
    <lineage>
        <taxon>Bacteria</taxon>
        <taxon>Bacillati</taxon>
        <taxon>Cyanobacteriota</taxon>
        <taxon>Cyanophyceae</taxon>
        <taxon>Leptolyngbyales</taxon>
        <taxon>Leptolyngbyaceae</taxon>
        <taxon>Leptolyngbya group</taxon>
        <taxon>Leptolyngbya</taxon>
    </lineage>
</organism>
<evidence type="ECO:0000313" key="8">
    <source>
        <dbReference type="Proteomes" id="UP000249354"/>
    </source>
</evidence>
<keyword evidence="2" id="KW-1003">Cell membrane</keyword>
<comment type="subcellular location">
    <subcellularLocation>
        <location evidence="1">Cell membrane</location>
        <topology evidence="1">Multi-pass membrane protein</topology>
    </subcellularLocation>
</comment>
<name>A0A2W4VPA2_9CYAN</name>
<feature type="transmembrane region" description="Helical" evidence="6">
    <location>
        <begin position="66"/>
        <end position="88"/>
    </location>
</feature>
<evidence type="ECO:0000256" key="2">
    <source>
        <dbReference type="ARBA" id="ARBA00022475"/>
    </source>
</evidence>
<feature type="transmembrane region" description="Helical" evidence="6">
    <location>
        <begin position="25"/>
        <end position="54"/>
    </location>
</feature>
<reference evidence="7 8" key="2">
    <citation type="submission" date="2018-06" db="EMBL/GenBank/DDBJ databases">
        <title>Metagenomic assembly of (sub)arctic Cyanobacteria and their associated microbiome from non-axenic cultures.</title>
        <authorList>
            <person name="Baurain D."/>
        </authorList>
    </citation>
    <scope>NUCLEOTIDE SEQUENCE [LARGE SCALE GENOMIC DNA]</scope>
    <source>
        <strain evidence="7">ULC129bin1</strain>
    </source>
</reference>
<evidence type="ECO:0000256" key="4">
    <source>
        <dbReference type="ARBA" id="ARBA00022989"/>
    </source>
</evidence>
<dbReference type="AlphaFoldDB" id="A0A2W4VPA2"/>
<accession>A0A2W4VPA2</accession>
<dbReference type="Pfam" id="PF02361">
    <property type="entry name" value="CbiQ"/>
    <property type="match status" value="1"/>
</dbReference>
<feature type="transmembrane region" description="Helical" evidence="6">
    <location>
        <begin position="163"/>
        <end position="182"/>
    </location>
</feature>
<dbReference type="InterPro" id="IPR012809">
    <property type="entry name" value="ECF_CbiQ"/>
</dbReference>
<evidence type="ECO:0000256" key="6">
    <source>
        <dbReference type="SAM" id="Phobius"/>
    </source>
</evidence>
<dbReference type="InterPro" id="IPR052770">
    <property type="entry name" value="Cobalt_transport_CbiQ"/>
</dbReference>
<comment type="caution">
    <text evidence="7">The sequence shown here is derived from an EMBL/GenBank/DDBJ whole genome shotgun (WGS) entry which is preliminary data.</text>
</comment>
<dbReference type="PANTHER" id="PTHR43723:SF1">
    <property type="entry name" value="COBALT TRANSPORT PROTEIN CBIQ"/>
    <property type="match status" value="1"/>
</dbReference>
<keyword evidence="4 6" id="KW-1133">Transmembrane helix</keyword>
<dbReference type="GO" id="GO:0043190">
    <property type="term" value="C:ATP-binding cassette (ABC) transporter complex"/>
    <property type="evidence" value="ECO:0007669"/>
    <property type="project" value="InterPro"/>
</dbReference>
<sequence length="266" mass="30184">MHHHIDALAHTNQLRSLPPEHKLGFATALFVLGYLAPAFVQLLIALWLFIWVVGYAQIPTKVYLKLLLLPTSFLLLSLPTLLVGISTLTALKSIETDVVWGIAVEPLYLYLSRQGIEQARTVFTRSIALTSCLYFILLTVPTFELIRILQRLGCPALITELMGLMYRFIFILTGTVGELLTAQQSRMGYGTWRIGMRSLSILIARLLQRTLNTYQQLSLGLAARGYNGDLRVWHSRRYKPSLRYATEAIAGYLCLLLLTGWHYWKT</sequence>
<evidence type="ECO:0000256" key="1">
    <source>
        <dbReference type="ARBA" id="ARBA00004651"/>
    </source>
</evidence>
<proteinExistence type="predicted"/>
<keyword evidence="5 6" id="KW-0472">Membrane</keyword>